<sequence>MALQIAIDRDAVIASPGATEEVVVTPDLSILRLAIVNVVFHGQPDCGDRGWVLIDAGIAGARGTIERHAARRFGEGTRPAAVILTHGHFDHIGALEDLAEMWDAPVCAHPAEVPFLSRRQAYPPADADAGGGLMTLLSPLFPRSPIDVSNRLMPLPGDGTVPHMPGWTWIATPGHTPGHVSLWHASRRILIAGDAVITTAQEAAYNVMTQEPEMHGPPRYFTSDWDAAEQSVRRLAELDPETLLSGHGPPLRGPEVSRALHELSRRFRDVAVP</sequence>
<keyword evidence="3" id="KW-1185">Reference proteome</keyword>
<dbReference type="AlphaFoldDB" id="A0A840BYK3"/>
<dbReference type="Pfam" id="PF00753">
    <property type="entry name" value="Lactamase_B"/>
    <property type="match status" value="1"/>
</dbReference>
<keyword evidence="2" id="KW-0378">Hydrolase</keyword>
<feature type="domain" description="Metallo-beta-lactamase" evidence="1">
    <location>
        <begin position="35"/>
        <end position="247"/>
    </location>
</feature>
<evidence type="ECO:0000313" key="3">
    <source>
        <dbReference type="Proteomes" id="UP000577362"/>
    </source>
</evidence>
<dbReference type="Gene3D" id="3.60.15.10">
    <property type="entry name" value="Ribonuclease Z/Hydroxyacylglutathione hydrolase-like"/>
    <property type="match status" value="1"/>
</dbReference>
<name>A0A840BYK3_9HYPH</name>
<dbReference type="InterPro" id="IPR050855">
    <property type="entry name" value="NDM-1-like"/>
</dbReference>
<protein>
    <submittedName>
        <fullName evidence="2">Glyoxylase-like metal-dependent hydrolase (Beta-lactamase superfamily II)</fullName>
    </submittedName>
</protein>
<dbReference type="CDD" id="cd07721">
    <property type="entry name" value="yflN-like_MBL-fold"/>
    <property type="match status" value="1"/>
</dbReference>
<gene>
    <name evidence="2" type="ORF">GGR16_000862</name>
</gene>
<dbReference type="InterPro" id="IPR036866">
    <property type="entry name" value="RibonucZ/Hydroxyglut_hydro"/>
</dbReference>
<accession>A0A840BYK3</accession>
<dbReference type="SUPFAM" id="SSF56281">
    <property type="entry name" value="Metallo-hydrolase/oxidoreductase"/>
    <property type="match status" value="1"/>
</dbReference>
<organism evidence="2 3">
    <name type="scientific">Chelatococcus caeni</name>
    <dbReference type="NCBI Taxonomy" id="1348468"/>
    <lineage>
        <taxon>Bacteria</taxon>
        <taxon>Pseudomonadati</taxon>
        <taxon>Pseudomonadota</taxon>
        <taxon>Alphaproteobacteria</taxon>
        <taxon>Hyphomicrobiales</taxon>
        <taxon>Chelatococcaceae</taxon>
        <taxon>Chelatococcus</taxon>
    </lineage>
</organism>
<dbReference type="PANTHER" id="PTHR42951:SF17">
    <property type="entry name" value="METALLO-BETA-LACTAMASE DOMAIN-CONTAINING PROTEIN"/>
    <property type="match status" value="1"/>
</dbReference>
<dbReference type="InterPro" id="IPR001279">
    <property type="entry name" value="Metallo-B-lactamas"/>
</dbReference>
<evidence type="ECO:0000313" key="2">
    <source>
        <dbReference type="EMBL" id="MBB4015856.1"/>
    </source>
</evidence>
<dbReference type="SMART" id="SM00849">
    <property type="entry name" value="Lactamase_B"/>
    <property type="match status" value="1"/>
</dbReference>
<comment type="caution">
    <text evidence="2">The sequence shown here is derived from an EMBL/GenBank/DDBJ whole genome shotgun (WGS) entry which is preliminary data.</text>
</comment>
<dbReference type="PANTHER" id="PTHR42951">
    <property type="entry name" value="METALLO-BETA-LACTAMASE DOMAIN-CONTAINING"/>
    <property type="match status" value="1"/>
</dbReference>
<proteinExistence type="predicted"/>
<dbReference type="RefSeq" id="WP_183315793.1">
    <property type="nucleotide sequence ID" value="NZ_JACIEN010000001.1"/>
</dbReference>
<evidence type="ECO:0000259" key="1">
    <source>
        <dbReference type="SMART" id="SM00849"/>
    </source>
</evidence>
<dbReference type="GO" id="GO:0016787">
    <property type="term" value="F:hydrolase activity"/>
    <property type="evidence" value="ECO:0007669"/>
    <property type="project" value="UniProtKB-KW"/>
</dbReference>
<dbReference type="EMBL" id="JACIEN010000001">
    <property type="protein sequence ID" value="MBB4015856.1"/>
    <property type="molecule type" value="Genomic_DNA"/>
</dbReference>
<reference evidence="2 3" key="1">
    <citation type="submission" date="2020-08" db="EMBL/GenBank/DDBJ databases">
        <title>Genomic Encyclopedia of Type Strains, Phase IV (KMG-IV): sequencing the most valuable type-strain genomes for metagenomic binning, comparative biology and taxonomic classification.</title>
        <authorList>
            <person name="Goeker M."/>
        </authorList>
    </citation>
    <scope>NUCLEOTIDE SEQUENCE [LARGE SCALE GENOMIC DNA]</scope>
    <source>
        <strain evidence="2 3">DSM 103737</strain>
    </source>
</reference>
<dbReference type="Proteomes" id="UP000577362">
    <property type="component" value="Unassembled WGS sequence"/>
</dbReference>